<feature type="region of interest" description="Disordered" evidence="2">
    <location>
        <begin position="163"/>
        <end position="196"/>
    </location>
</feature>
<dbReference type="Proteomes" id="UP000001699">
    <property type="component" value="Unassembled WGS sequence"/>
</dbReference>
<dbReference type="Gene3D" id="2.30.29.30">
    <property type="entry name" value="Pleckstrin-homology domain (PH domain)/Phosphotyrosine-binding domain (PTB)"/>
    <property type="match status" value="1"/>
</dbReference>
<gene>
    <name evidence="5" type="ORF">AFUB_072320</name>
</gene>
<dbReference type="InterPro" id="IPR001849">
    <property type="entry name" value="PH_domain"/>
</dbReference>
<dbReference type="GO" id="GO:0007165">
    <property type="term" value="P:signal transduction"/>
    <property type="evidence" value="ECO:0007669"/>
    <property type="project" value="InterPro"/>
</dbReference>
<dbReference type="Gene3D" id="1.10.555.10">
    <property type="entry name" value="Rho GTPase activation protein"/>
    <property type="match status" value="1"/>
</dbReference>
<feature type="compositionally biased region" description="Acidic residues" evidence="2">
    <location>
        <begin position="468"/>
        <end position="481"/>
    </location>
</feature>
<keyword evidence="6" id="KW-1185">Reference proteome</keyword>
<dbReference type="PANTHER" id="PTHR23176:SF129">
    <property type="entry name" value="RHO GTPASE ACTIVATING PROTEIN AT 16F, ISOFORM E-RELATED"/>
    <property type="match status" value="1"/>
</dbReference>
<reference evidence="5 6" key="1">
    <citation type="journal article" date="2008" name="PLoS Genet.">
        <title>Genomic islands in the pathogenic filamentous fungus Aspergillus fumigatus.</title>
        <authorList>
            <person name="Fedorova N.D."/>
            <person name="Khaldi N."/>
            <person name="Joardar V.S."/>
            <person name="Maiti R."/>
            <person name="Amedeo P."/>
            <person name="Anderson M.J."/>
            <person name="Crabtree J."/>
            <person name="Silva J.C."/>
            <person name="Badger J.H."/>
            <person name="Albarraq A."/>
            <person name="Angiuoli S."/>
            <person name="Bussey H."/>
            <person name="Bowyer P."/>
            <person name="Cotty P.J."/>
            <person name="Dyer P.S."/>
            <person name="Egan A."/>
            <person name="Galens K."/>
            <person name="Fraser-Liggett C.M."/>
            <person name="Haas B.J."/>
            <person name="Inman J.M."/>
            <person name="Kent R."/>
            <person name="Lemieux S."/>
            <person name="Malavazi I."/>
            <person name="Orvis J."/>
            <person name="Roemer T."/>
            <person name="Ronning C.M."/>
            <person name="Sundaram J.P."/>
            <person name="Sutton G."/>
            <person name="Turner G."/>
            <person name="Venter J.C."/>
            <person name="White O.R."/>
            <person name="Whitty B.R."/>
            <person name="Youngman P."/>
            <person name="Wolfe K.H."/>
            <person name="Goldman G.H."/>
            <person name="Wortman J.R."/>
            <person name="Jiang B."/>
            <person name="Denning D.W."/>
            <person name="Nierman W.C."/>
        </authorList>
    </citation>
    <scope>NUCLEOTIDE SEQUENCE [LARGE SCALE GENOMIC DNA]</scope>
    <source>
        <strain evidence="6">CBS 144.89 / FGSC A1163 / CEA10</strain>
    </source>
</reference>
<name>B0Y725_ASPFC</name>
<evidence type="ECO:0000259" key="4">
    <source>
        <dbReference type="PROSITE" id="PS50238"/>
    </source>
</evidence>
<dbReference type="GO" id="GO:0005938">
    <property type="term" value="C:cell cortex"/>
    <property type="evidence" value="ECO:0007669"/>
    <property type="project" value="UniProtKB-ARBA"/>
</dbReference>
<feature type="compositionally biased region" description="Polar residues" evidence="2">
    <location>
        <begin position="332"/>
        <end position="348"/>
    </location>
</feature>
<dbReference type="GO" id="GO:0005096">
    <property type="term" value="F:GTPase activator activity"/>
    <property type="evidence" value="ECO:0007669"/>
    <property type="project" value="UniProtKB-KW"/>
</dbReference>
<dbReference type="PANTHER" id="PTHR23176">
    <property type="entry name" value="RHO/RAC/CDC GTPASE-ACTIVATING PROTEIN"/>
    <property type="match status" value="1"/>
</dbReference>
<dbReference type="InterPro" id="IPR008936">
    <property type="entry name" value="Rho_GTPase_activation_prot"/>
</dbReference>
<dbReference type="SUPFAM" id="SSF48350">
    <property type="entry name" value="GTPase activation domain, GAP"/>
    <property type="match status" value="1"/>
</dbReference>
<dbReference type="CDD" id="cd13277">
    <property type="entry name" value="PH_Bem3"/>
    <property type="match status" value="1"/>
</dbReference>
<evidence type="ECO:0000256" key="1">
    <source>
        <dbReference type="ARBA" id="ARBA00022468"/>
    </source>
</evidence>
<dbReference type="InterPro" id="IPR011993">
    <property type="entry name" value="PH-like_dom_sf"/>
</dbReference>
<feature type="compositionally biased region" description="Pro residues" evidence="2">
    <location>
        <begin position="1033"/>
        <end position="1050"/>
    </location>
</feature>
<dbReference type="PhylomeDB" id="B0Y725"/>
<feature type="compositionally biased region" description="Low complexity" evidence="2">
    <location>
        <begin position="414"/>
        <end position="425"/>
    </location>
</feature>
<dbReference type="InterPro" id="IPR050729">
    <property type="entry name" value="Rho-GAP"/>
</dbReference>
<sequence>MSQLRHGSDNNPSLNQPSAVYPVSQQARDAGFPRSPLTGSLIPRDYLVTRADAQPLRSGVVAVTDPSKPMPSPLNTSDHCRENRQDNSSVLQSPVSPRSSVKTAPPPNHSSTSRIVHAPSPSKPSGSGQESTTSSTGDRVCGDPKQHDRGVIAIANDIGARKLSDTGDSVQSPTSSPVSLLDSLQSMSGDRTPGHRIMPRTSSIDSAISSLSSASQPHKSSFDASAVSQADIDRLIATAGSTEAVIIHLLKEKHHAASQNAQLWRLVDKQRTLILGLNKDLERALKEKERYKKRAKELQNSIPPVPPTNDHIVQSRSADTSAIPASRDLSKQEQAQGESSEAKSTNAGMQDLCDSSVLSPNAKVDRRSPAGADSPRLNTTFDNEFSRPGQIEELDQQSNSQSLAYARKEMLSASPTSLASSSSALNETLPSEESQQRLPHPSRKPPPAPLKLGQTQRVAMENSGNYDSESDYEDILEVDELPVERGRRKTRDDDDREREAALDKEMGALKATGEEPPQTCDPSHLLGKTPTGGLTAGVSKDLWQPISSSSPIERQDSLNSAQNPQKIHAPSLNDQSAFAVPKSPGLPLSPRPEDRPIGSPLPRMPREVPNSLAHLPMSSENSLAGLALSPRPTNHPNPSATGASKPNDTSPSHIDAHRHIATINHGSRKDTPRSHWSPAREIYQGLMSEDYPGLLLPPNALPLIRVKVSSSRLRPSRNSYLAPKPSEEEPVFTLGVFSRSENLELWRVEKVVAALPQLDQQIRQSSALWMKLPDRSIFSGHSPAKIDARRAALNSYFEALLDTPVDERAALAICQFLTMDAIEPRDDESSLLKGNCKAASEVLPGQDRKPQKEGYLAKRGKNFGGWKTRYFILYGPELKYFESPGGPHLGTIKIFNAQIGKQSQPANNTNNPLSGPEDDSENQYRHAFLILEPKRKDSSALVRHVLCAESDEERDAWVEALLAYVDGQSDNEGTENASPQSQVSTQARHLSQSTSKPKLFAGGSKKSGKGMNNADADLTDTVQGFSYDDAVPAEPPLLGPPSEKQPPRSPMSPLEAAMEPSDTNPASDHVQLSSKVISGPTNGTVIQDAGAWGNKTVTTTKEKKRSIWGFRTRSSYDLASQLQASQEPSSAQAVVNPSTERKDLVRPVFGIPLAEAVQHCAPHGIDVDLPAVVYRCIEYLKAKGAATEEGIFRLSGSNVVVKALKERFNTEGDVDFLAGDEYYDVHAVASLFKQYLRELPTTVLTRELHLDFLRVLGACRCFPSFLHLFQGTILIKSYLELDERQKKILAFNSLVHRLPRPNLALLRALVQFLIIIINNSDVNKMTIRNVGIVFAPTLNIPAPVFSMFLTDFESIFDKMPEGCSEPVELKVDRPALPEDIRSPRHQMFSDLPTPAYSQTTFRRPTEVVDDSRHDTGFISIQPTYEQSSHNLVEHYNQQPDSAAMNRMLMPSVDSSRSAKAKRRESSMLFMEYNHQDSGLPAMRNDQSKSPPITPELSHRLQTDLRESR</sequence>
<keyword evidence="1" id="KW-0343">GTPase activation</keyword>
<organism evidence="5 6">
    <name type="scientific">Aspergillus fumigatus (strain CBS 144.89 / FGSC A1163 / CEA10)</name>
    <name type="common">Neosartorya fumigata</name>
    <dbReference type="NCBI Taxonomy" id="451804"/>
    <lineage>
        <taxon>Eukaryota</taxon>
        <taxon>Fungi</taxon>
        <taxon>Dikarya</taxon>
        <taxon>Ascomycota</taxon>
        <taxon>Pezizomycotina</taxon>
        <taxon>Eurotiomycetes</taxon>
        <taxon>Eurotiomycetidae</taxon>
        <taxon>Eurotiales</taxon>
        <taxon>Aspergillaceae</taxon>
        <taxon>Aspergillus</taxon>
        <taxon>Aspergillus subgen. Fumigati</taxon>
    </lineage>
</organism>
<dbReference type="OrthoDB" id="185175at2759"/>
<protein>
    <submittedName>
        <fullName evidence="5">Rho GTPase activator (Bem3), putative</fullName>
    </submittedName>
</protein>
<feature type="compositionally biased region" description="Polar residues" evidence="2">
    <location>
        <begin position="166"/>
        <end position="189"/>
    </location>
</feature>
<feature type="compositionally biased region" description="Polar residues" evidence="2">
    <location>
        <begin position="901"/>
        <end position="913"/>
    </location>
</feature>
<feature type="compositionally biased region" description="Basic and acidic residues" evidence="2">
    <location>
        <begin position="482"/>
        <end position="507"/>
    </location>
</feature>
<feature type="compositionally biased region" description="Polar residues" evidence="2">
    <location>
        <begin position="426"/>
        <end position="437"/>
    </location>
</feature>
<evidence type="ECO:0000313" key="5">
    <source>
        <dbReference type="EMBL" id="EDP49206.1"/>
    </source>
</evidence>
<feature type="compositionally biased region" description="Basic and acidic residues" evidence="2">
    <location>
        <begin position="1496"/>
        <end position="1508"/>
    </location>
</feature>
<proteinExistence type="predicted"/>
<accession>B0Y725</accession>
<feature type="domain" description="Rho-GAP" evidence="4">
    <location>
        <begin position="1151"/>
        <end position="1367"/>
    </location>
</feature>
<dbReference type="GO" id="GO:0035091">
    <property type="term" value="F:phosphatidylinositol binding"/>
    <property type="evidence" value="ECO:0007669"/>
    <property type="project" value="InterPro"/>
</dbReference>
<feature type="compositionally biased region" description="Polar residues" evidence="2">
    <location>
        <begin position="453"/>
        <end position="467"/>
    </location>
</feature>
<dbReference type="CDD" id="cd06093">
    <property type="entry name" value="PX_domain"/>
    <property type="match status" value="1"/>
</dbReference>
<feature type="region of interest" description="Disordered" evidence="2">
    <location>
        <begin position="292"/>
        <end position="398"/>
    </location>
</feature>
<dbReference type="PROSITE" id="PS50238">
    <property type="entry name" value="RHOGAP"/>
    <property type="match status" value="1"/>
</dbReference>
<feature type="compositionally biased region" description="Polar residues" evidence="2">
    <location>
        <begin position="311"/>
        <end position="320"/>
    </location>
</feature>
<feature type="compositionally biased region" description="Polar residues" evidence="2">
    <location>
        <begin position="86"/>
        <end position="102"/>
    </location>
</feature>
<dbReference type="InterPro" id="IPR000198">
    <property type="entry name" value="RhoGAP_dom"/>
</dbReference>
<dbReference type="FunFam" id="2.30.29.30:FF:000452">
    <property type="entry name" value="Rho GTPase activator (Bem3)"/>
    <property type="match status" value="1"/>
</dbReference>
<feature type="region of interest" description="Disordered" evidence="2">
    <location>
        <begin position="1473"/>
        <end position="1508"/>
    </location>
</feature>
<dbReference type="VEuPathDB" id="FungiDB:AFUB_072320"/>
<dbReference type="EMBL" id="DS499599">
    <property type="protein sequence ID" value="EDP49206.1"/>
    <property type="molecule type" value="Genomic_DNA"/>
</dbReference>
<evidence type="ECO:0000259" key="3">
    <source>
        <dbReference type="PROSITE" id="PS50003"/>
    </source>
</evidence>
<feature type="domain" description="PH" evidence="3">
    <location>
        <begin position="849"/>
        <end position="966"/>
    </location>
</feature>
<feature type="compositionally biased region" description="Polar residues" evidence="2">
    <location>
        <begin position="1"/>
        <end position="27"/>
    </location>
</feature>
<feature type="compositionally biased region" description="Low complexity" evidence="2">
    <location>
        <begin position="125"/>
        <end position="137"/>
    </location>
</feature>
<feature type="region of interest" description="Disordered" evidence="2">
    <location>
        <begin position="414"/>
        <end position="653"/>
    </location>
</feature>
<dbReference type="Pfam" id="PF00169">
    <property type="entry name" value="PH"/>
    <property type="match status" value="1"/>
</dbReference>
<dbReference type="SMART" id="SM00233">
    <property type="entry name" value="PH"/>
    <property type="match status" value="1"/>
</dbReference>
<feature type="region of interest" description="Disordered" evidence="2">
    <location>
        <begin position="1"/>
        <end position="146"/>
    </location>
</feature>
<dbReference type="SMART" id="SM00324">
    <property type="entry name" value="RhoGAP"/>
    <property type="match status" value="1"/>
</dbReference>
<evidence type="ECO:0000256" key="2">
    <source>
        <dbReference type="SAM" id="MobiDB-lite"/>
    </source>
</evidence>
<feature type="region of interest" description="Disordered" evidence="2">
    <location>
        <begin position="901"/>
        <end position="921"/>
    </location>
</feature>
<dbReference type="SUPFAM" id="SSF50729">
    <property type="entry name" value="PH domain-like"/>
    <property type="match status" value="1"/>
</dbReference>
<feature type="compositionally biased region" description="Polar residues" evidence="2">
    <location>
        <begin position="969"/>
        <end position="996"/>
    </location>
</feature>
<feature type="compositionally biased region" description="Polar residues" evidence="2">
    <location>
        <begin position="545"/>
        <end position="565"/>
    </location>
</feature>
<dbReference type="Pfam" id="PF00620">
    <property type="entry name" value="RhoGAP"/>
    <property type="match status" value="1"/>
</dbReference>
<feature type="compositionally biased region" description="Polar residues" evidence="2">
    <location>
        <begin position="631"/>
        <end position="652"/>
    </location>
</feature>
<dbReference type="InterPro" id="IPR036871">
    <property type="entry name" value="PX_dom_sf"/>
</dbReference>
<feature type="region of interest" description="Disordered" evidence="2">
    <location>
        <begin position="969"/>
        <end position="1068"/>
    </location>
</feature>
<evidence type="ECO:0000313" key="6">
    <source>
        <dbReference type="Proteomes" id="UP000001699"/>
    </source>
</evidence>
<dbReference type="PROSITE" id="PS50003">
    <property type="entry name" value="PH_DOMAIN"/>
    <property type="match status" value="1"/>
</dbReference>
<dbReference type="FunFam" id="1.10.555.10:FF:000066">
    <property type="entry name" value="Rho GTPase activator (Bem3), putative"/>
    <property type="match status" value="1"/>
</dbReference>
<dbReference type="Gene3D" id="3.30.1520.10">
    <property type="entry name" value="Phox-like domain"/>
    <property type="match status" value="1"/>
</dbReference>
<dbReference type="HOGENOM" id="CLU_002671_0_0_1"/>